<dbReference type="AlphaFoldDB" id="A0A6J2TUN6"/>
<organism evidence="3 4">
    <name type="scientific">Drosophila lebanonensis</name>
    <name type="common">Fruit fly</name>
    <name type="synonym">Scaptodrosophila lebanonensis</name>
    <dbReference type="NCBI Taxonomy" id="7225"/>
    <lineage>
        <taxon>Eukaryota</taxon>
        <taxon>Metazoa</taxon>
        <taxon>Ecdysozoa</taxon>
        <taxon>Arthropoda</taxon>
        <taxon>Hexapoda</taxon>
        <taxon>Insecta</taxon>
        <taxon>Pterygota</taxon>
        <taxon>Neoptera</taxon>
        <taxon>Endopterygota</taxon>
        <taxon>Diptera</taxon>
        <taxon>Brachycera</taxon>
        <taxon>Muscomorpha</taxon>
        <taxon>Ephydroidea</taxon>
        <taxon>Drosophilidae</taxon>
        <taxon>Scaptodrosophila</taxon>
    </lineage>
</organism>
<dbReference type="InterPro" id="IPR012674">
    <property type="entry name" value="Calycin"/>
</dbReference>
<dbReference type="Gene3D" id="2.40.128.20">
    <property type="match status" value="1"/>
</dbReference>
<accession>A0A6J2TUN6</accession>
<proteinExistence type="predicted"/>
<evidence type="ECO:0000313" key="3">
    <source>
        <dbReference type="Proteomes" id="UP000504634"/>
    </source>
</evidence>
<evidence type="ECO:0000313" key="4">
    <source>
        <dbReference type="RefSeq" id="XP_030380271.1"/>
    </source>
</evidence>
<keyword evidence="3" id="KW-1185">Reference proteome</keyword>
<sequence>MLTIKSATLLSLSIFCCLEAVRTVDQYGFSVDGMTSTERINSALRCMNINPQNSVDLEQIMGLWYGSEIILHSQDYPDVYKYDSCVIIHLADVTEQVRNGFINNNGYNNRGYGPDYNNRQQNNYRRTQYGQTTTPQYLDNDDYLRQLSDADRMRYLRLVWSERENNLEYTFNYTTNAPGHWSNVGDQRGTLVLLNSYTQFTGTVQVVKAVSDHLVLTFCGNDVKTSIYTVVLTRNRLGLSADELRSIRNLLSRRGLYTENIRKVCNGAGHLKGAFFLSLLSLFSLYIWWRK</sequence>
<protein>
    <submittedName>
        <fullName evidence="4">Uncharacterized protein LOC115628345</fullName>
    </submittedName>
</protein>
<evidence type="ECO:0000256" key="1">
    <source>
        <dbReference type="SAM" id="Phobius"/>
    </source>
</evidence>
<feature type="signal peptide" evidence="2">
    <location>
        <begin position="1"/>
        <end position="23"/>
    </location>
</feature>
<dbReference type="GeneID" id="115628345"/>
<dbReference type="Proteomes" id="UP000504634">
    <property type="component" value="Unplaced"/>
</dbReference>
<keyword evidence="1" id="KW-0472">Membrane</keyword>
<keyword evidence="1" id="KW-1133">Transmembrane helix</keyword>
<dbReference type="SUPFAM" id="SSF50814">
    <property type="entry name" value="Lipocalins"/>
    <property type="match status" value="1"/>
</dbReference>
<dbReference type="OrthoDB" id="6615450at2759"/>
<dbReference type="RefSeq" id="XP_030380271.1">
    <property type="nucleotide sequence ID" value="XM_030524411.1"/>
</dbReference>
<keyword evidence="2" id="KW-0732">Signal</keyword>
<feature type="transmembrane region" description="Helical" evidence="1">
    <location>
        <begin position="271"/>
        <end position="289"/>
    </location>
</feature>
<gene>
    <name evidence="4" type="primary">LOC115628345</name>
</gene>
<evidence type="ECO:0000256" key="2">
    <source>
        <dbReference type="SAM" id="SignalP"/>
    </source>
</evidence>
<keyword evidence="1" id="KW-0812">Transmembrane</keyword>
<name>A0A6J2TUN6_DROLE</name>
<reference evidence="4" key="1">
    <citation type="submission" date="2025-08" db="UniProtKB">
        <authorList>
            <consortium name="RefSeq"/>
        </authorList>
    </citation>
    <scope>IDENTIFICATION</scope>
    <source>
        <strain evidence="4">11010-0011.00</strain>
        <tissue evidence="4">Whole body</tissue>
    </source>
</reference>
<feature type="chain" id="PRO_5026772781" evidence="2">
    <location>
        <begin position="24"/>
        <end position="291"/>
    </location>
</feature>